<dbReference type="EMBL" id="JANBQF010000006">
    <property type="protein sequence ID" value="KAJ2008378.1"/>
    <property type="molecule type" value="Genomic_DNA"/>
</dbReference>
<protein>
    <submittedName>
        <fullName evidence="1">Uncharacterized protein</fullName>
    </submittedName>
</protein>
<gene>
    <name evidence="1" type="ORF">H4R26_000234</name>
</gene>
<evidence type="ECO:0000313" key="2">
    <source>
        <dbReference type="Proteomes" id="UP001150907"/>
    </source>
</evidence>
<dbReference type="InterPro" id="IPR029069">
    <property type="entry name" value="HotDog_dom_sf"/>
</dbReference>
<dbReference type="Gene3D" id="3.10.129.10">
    <property type="entry name" value="Hotdog Thioesterase"/>
    <property type="match status" value="1"/>
</dbReference>
<accession>A0A9W8BH96</accession>
<proteinExistence type="predicted"/>
<reference evidence="1" key="1">
    <citation type="submission" date="2022-07" db="EMBL/GenBank/DDBJ databases">
        <title>Phylogenomic reconstructions and comparative analyses of Kickxellomycotina fungi.</title>
        <authorList>
            <person name="Reynolds N.K."/>
            <person name="Stajich J.E."/>
            <person name="Barry K."/>
            <person name="Grigoriev I.V."/>
            <person name="Crous P."/>
            <person name="Smith M.E."/>
        </authorList>
    </citation>
    <scope>NUCLEOTIDE SEQUENCE</scope>
    <source>
        <strain evidence="1">IMI 214461</strain>
    </source>
</reference>
<dbReference type="OrthoDB" id="46529at2759"/>
<dbReference type="SUPFAM" id="SSF54637">
    <property type="entry name" value="Thioesterase/thiol ester dehydrase-isomerase"/>
    <property type="match status" value="1"/>
</dbReference>
<sequence>MFGDDNDAVVDLVDLEQGLMTLQLVVEDHHIGTAGTLDEGLVATLADNYTTYLMISHSLALHPDTMPISVSACLSAHAFAPITPGTAIAIVCKVANPALPKPHASAVFHDAADSRIVYAVASHTKHYKDVMGYGSDSPAKL</sequence>
<organism evidence="1 2">
    <name type="scientific">Coemansia thaxteri</name>
    <dbReference type="NCBI Taxonomy" id="2663907"/>
    <lineage>
        <taxon>Eukaryota</taxon>
        <taxon>Fungi</taxon>
        <taxon>Fungi incertae sedis</taxon>
        <taxon>Zoopagomycota</taxon>
        <taxon>Kickxellomycotina</taxon>
        <taxon>Kickxellomycetes</taxon>
        <taxon>Kickxellales</taxon>
        <taxon>Kickxellaceae</taxon>
        <taxon>Coemansia</taxon>
    </lineage>
</organism>
<keyword evidence="2" id="KW-1185">Reference proteome</keyword>
<dbReference type="Proteomes" id="UP001150907">
    <property type="component" value="Unassembled WGS sequence"/>
</dbReference>
<dbReference type="AlphaFoldDB" id="A0A9W8BH96"/>
<comment type="caution">
    <text evidence="1">The sequence shown here is derived from an EMBL/GenBank/DDBJ whole genome shotgun (WGS) entry which is preliminary data.</text>
</comment>
<evidence type="ECO:0000313" key="1">
    <source>
        <dbReference type="EMBL" id="KAJ2008378.1"/>
    </source>
</evidence>
<name>A0A9W8BH96_9FUNG</name>